<organism evidence="1 2">
    <name type="scientific">Leptospira sarikeiensis</name>
    <dbReference type="NCBI Taxonomy" id="2484943"/>
    <lineage>
        <taxon>Bacteria</taxon>
        <taxon>Pseudomonadati</taxon>
        <taxon>Spirochaetota</taxon>
        <taxon>Spirochaetia</taxon>
        <taxon>Leptospirales</taxon>
        <taxon>Leptospiraceae</taxon>
        <taxon>Leptospira</taxon>
    </lineage>
</organism>
<proteinExistence type="predicted"/>
<comment type="caution">
    <text evidence="1">The sequence shown here is derived from an EMBL/GenBank/DDBJ whole genome shotgun (WGS) entry which is preliminary data.</text>
</comment>
<dbReference type="Proteomes" id="UP000297762">
    <property type="component" value="Unassembled WGS sequence"/>
</dbReference>
<sequence length="139" mass="15752">MIFEQTSLERKSPNKKNFLKKVSLLFLFFFIISCASSSAGIATSNIPLGNKTYSPISGVQKEVRWFTLDLLIFSIPLGKPSLESIIQESLEEKKADALVNIRYYNQKASFLILGIHTFGILADAVRLDENREKQNVRPR</sequence>
<dbReference type="AlphaFoldDB" id="A0A4R9K4N2"/>
<dbReference type="NCBIfam" id="NF047814">
    <property type="entry name" value="LIC20211_lipo"/>
    <property type="match status" value="1"/>
</dbReference>
<accession>A0A4R9K4N2</accession>
<gene>
    <name evidence="1" type="ORF">EHQ64_11600</name>
</gene>
<protein>
    <recommendedName>
        <fullName evidence="3">TRL-like family protein</fullName>
    </recommendedName>
</protein>
<keyword evidence="2" id="KW-1185">Reference proteome</keyword>
<evidence type="ECO:0008006" key="3">
    <source>
        <dbReference type="Google" id="ProtNLM"/>
    </source>
</evidence>
<dbReference type="EMBL" id="RQGF01000028">
    <property type="protein sequence ID" value="TGL60478.1"/>
    <property type="molecule type" value="Genomic_DNA"/>
</dbReference>
<name>A0A4R9K4N2_9LEPT</name>
<evidence type="ECO:0000313" key="1">
    <source>
        <dbReference type="EMBL" id="TGL60478.1"/>
    </source>
</evidence>
<reference evidence="1" key="1">
    <citation type="journal article" date="2019" name="PLoS Negl. Trop. Dis.">
        <title>Revisiting the worldwide diversity of Leptospira species in the environment.</title>
        <authorList>
            <person name="Vincent A.T."/>
            <person name="Schiettekatte O."/>
            <person name="Bourhy P."/>
            <person name="Veyrier F.J."/>
            <person name="Picardeau M."/>
        </authorList>
    </citation>
    <scope>NUCLEOTIDE SEQUENCE [LARGE SCALE GENOMIC DNA]</scope>
    <source>
        <strain evidence="1">201702455</strain>
    </source>
</reference>
<evidence type="ECO:0000313" key="2">
    <source>
        <dbReference type="Proteomes" id="UP000297762"/>
    </source>
</evidence>
<dbReference type="OrthoDB" id="342588at2"/>
<dbReference type="RefSeq" id="WP_135649651.1">
    <property type="nucleotide sequence ID" value="NZ_RQGF01000028.1"/>
</dbReference>